<evidence type="ECO:0000313" key="2">
    <source>
        <dbReference type="EMBL" id="KAA3466223.1"/>
    </source>
</evidence>
<reference evidence="3" key="1">
    <citation type="journal article" date="2019" name="Plant Biotechnol. J.">
        <title>Genome sequencing of the Australian wild diploid species Gossypium australe highlights disease resistance and delayed gland morphogenesis.</title>
        <authorList>
            <person name="Cai Y."/>
            <person name="Cai X."/>
            <person name="Wang Q."/>
            <person name="Wang P."/>
            <person name="Zhang Y."/>
            <person name="Cai C."/>
            <person name="Xu Y."/>
            <person name="Wang K."/>
            <person name="Zhou Z."/>
            <person name="Wang C."/>
            <person name="Geng S."/>
            <person name="Li B."/>
            <person name="Dong Q."/>
            <person name="Hou Y."/>
            <person name="Wang H."/>
            <person name="Ai P."/>
            <person name="Liu Z."/>
            <person name="Yi F."/>
            <person name="Sun M."/>
            <person name="An G."/>
            <person name="Cheng J."/>
            <person name="Zhang Y."/>
            <person name="Shi Q."/>
            <person name="Xie Y."/>
            <person name="Shi X."/>
            <person name="Chang Y."/>
            <person name="Huang F."/>
            <person name="Chen Y."/>
            <person name="Hong S."/>
            <person name="Mi L."/>
            <person name="Sun Q."/>
            <person name="Zhang L."/>
            <person name="Zhou B."/>
            <person name="Peng R."/>
            <person name="Zhang X."/>
            <person name="Liu F."/>
        </authorList>
    </citation>
    <scope>NUCLEOTIDE SEQUENCE [LARGE SCALE GENOMIC DNA]</scope>
    <source>
        <strain evidence="3">cv. PA1801</strain>
    </source>
</reference>
<feature type="region of interest" description="Disordered" evidence="1">
    <location>
        <begin position="110"/>
        <end position="130"/>
    </location>
</feature>
<proteinExistence type="predicted"/>
<evidence type="ECO:0000313" key="3">
    <source>
        <dbReference type="Proteomes" id="UP000325315"/>
    </source>
</evidence>
<name>A0A5B6VAX6_9ROSI</name>
<evidence type="ECO:0000256" key="1">
    <source>
        <dbReference type="SAM" id="MobiDB-lite"/>
    </source>
</evidence>
<dbReference type="Gene3D" id="2.40.70.10">
    <property type="entry name" value="Acid Proteases"/>
    <property type="match status" value="1"/>
</dbReference>
<dbReference type="InterPro" id="IPR021109">
    <property type="entry name" value="Peptidase_aspartic_dom_sf"/>
</dbReference>
<comment type="caution">
    <text evidence="2">The sequence shown here is derived from an EMBL/GenBank/DDBJ whole genome shotgun (WGS) entry which is preliminary data.</text>
</comment>
<keyword evidence="3" id="KW-1185">Reference proteome</keyword>
<gene>
    <name evidence="2" type="ORF">EPI10_001334</name>
</gene>
<dbReference type="OrthoDB" id="1934381at2759"/>
<organism evidence="2 3">
    <name type="scientific">Gossypium australe</name>
    <dbReference type="NCBI Taxonomy" id="47621"/>
    <lineage>
        <taxon>Eukaryota</taxon>
        <taxon>Viridiplantae</taxon>
        <taxon>Streptophyta</taxon>
        <taxon>Embryophyta</taxon>
        <taxon>Tracheophyta</taxon>
        <taxon>Spermatophyta</taxon>
        <taxon>Magnoliopsida</taxon>
        <taxon>eudicotyledons</taxon>
        <taxon>Gunneridae</taxon>
        <taxon>Pentapetalae</taxon>
        <taxon>rosids</taxon>
        <taxon>malvids</taxon>
        <taxon>Malvales</taxon>
        <taxon>Malvaceae</taxon>
        <taxon>Malvoideae</taxon>
        <taxon>Gossypium</taxon>
    </lineage>
</organism>
<dbReference type="Proteomes" id="UP000325315">
    <property type="component" value="Unassembled WGS sequence"/>
</dbReference>
<accession>A0A5B6VAX6</accession>
<dbReference type="PANTHER" id="PTHR33067:SF32">
    <property type="entry name" value="ASPARTIC PEPTIDASE DDI1-TYPE DOMAIN-CONTAINING PROTEIN"/>
    <property type="match status" value="1"/>
</dbReference>
<sequence>MLINILPPKLKDPGSFTIPYSISNHYKIGNWEGETATITLHLADYSYAHLKADKKVPIILGRPFLATGRTLIDVQKDSVELNEEQLIEELSELMEAKQLEDGSRRSFESLNLSEQFDKSPRPSIEDPLTL</sequence>
<protein>
    <submittedName>
        <fullName evidence="2">Retrovirus-related Pol polyprotein from transposon opus</fullName>
    </submittedName>
</protein>
<dbReference type="EMBL" id="SMMG02000007">
    <property type="protein sequence ID" value="KAA3466223.1"/>
    <property type="molecule type" value="Genomic_DNA"/>
</dbReference>
<feature type="compositionally biased region" description="Basic and acidic residues" evidence="1">
    <location>
        <begin position="115"/>
        <end position="124"/>
    </location>
</feature>
<dbReference type="AlphaFoldDB" id="A0A5B6VAX6"/>
<dbReference type="PANTHER" id="PTHR33067">
    <property type="entry name" value="RNA-DIRECTED DNA POLYMERASE-RELATED"/>
    <property type="match status" value="1"/>
</dbReference>